<sequence>MDHNQSDYESDKDESNQNGDKIINENVQNNYESDQSNQSDQVMSSSNSSKNQKLL</sequence>
<dbReference type="AlphaFoldDB" id="A0A9N9FGT2"/>
<reference evidence="2" key="1">
    <citation type="submission" date="2021-06" db="EMBL/GenBank/DDBJ databases">
        <authorList>
            <person name="Kallberg Y."/>
            <person name="Tangrot J."/>
            <person name="Rosling A."/>
        </authorList>
    </citation>
    <scope>NUCLEOTIDE SEQUENCE</scope>
    <source>
        <strain evidence="2">IN212</strain>
    </source>
</reference>
<dbReference type="OrthoDB" id="2365519at2759"/>
<feature type="non-terminal residue" evidence="2">
    <location>
        <position position="1"/>
    </location>
</feature>
<evidence type="ECO:0000256" key="1">
    <source>
        <dbReference type="SAM" id="MobiDB-lite"/>
    </source>
</evidence>
<evidence type="ECO:0000313" key="3">
    <source>
        <dbReference type="Proteomes" id="UP000789396"/>
    </source>
</evidence>
<keyword evidence="3" id="KW-1185">Reference proteome</keyword>
<feature type="non-terminal residue" evidence="2">
    <location>
        <position position="55"/>
    </location>
</feature>
<feature type="region of interest" description="Disordered" evidence="1">
    <location>
        <begin position="1"/>
        <end position="55"/>
    </location>
</feature>
<accession>A0A9N9FGT2</accession>
<comment type="caution">
    <text evidence="2">The sequence shown here is derived from an EMBL/GenBank/DDBJ whole genome shotgun (WGS) entry which is preliminary data.</text>
</comment>
<proteinExistence type="predicted"/>
<dbReference type="EMBL" id="CAJVPZ010003621">
    <property type="protein sequence ID" value="CAG8533140.1"/>
    <property type="molecule type" value="Genomic_DNA"/>
</dbReference>
<dbReference type="Proteomes" id="UP000789396">
    <property type="component" value="Unassembled WGS sequence"/>
</dbReference>
<evidence type="ECO:0000313" key="2">
    <source>
        <dbReference type="EMBL" id="CAG8533140.1"/>
    </source>
</evidence>
<feature type="compositionally biased region" description="Low complexity" evidence="1">
    <location>
        <begin position="33"/>
        <end position="55"/>
    </location>
</feature>
<protein>
    <submittedName>
        <fullName evidence="2">18017_t:CDS:1</fullName>
    </submittedName>
</protein>
<organism evidence="2 3">
    <name type="scientific">Racocetra fulgida</name>
    <dbReference type="NCBI Taxonomy" id="60492"/>
    <lineage>
        <taxon>Eukaryota</taxon>
        <taxon>Fungi</taxon>
        <taxon>Fungi incertae sedis</taxon>
        <taxon>Mucoromycota</taxon>
        <taxon>Glomeromycotina</taxon>
        <taxon>Glomeromycetes</taxon>
        <taxon>Diversisporales</taxon>
        <taxon>Gigasporaceae</taxon>
        <taxon>Racocetra</taxon>
    </lineage>
</organism>
<name>A0A9N9FGT2_9GLOM</name>
<gene>
    <name evidence="2" type="ORF">RFULGI_LOCUS3883</name>
</gene>